<accession>A0A4Z0CBG4</accession>
<organism evidence="1 2">
    <name type="scientific">Ramlibacter humi</name>
    <dbReference type="NCBI Taxonomy" id="2530451"/>
    <lineage>
        <taxon>Bacteria</taxon>
        <taxon>Pseudomonadati</taxon>
        <taxon>Pseudomonadota</taxon>
        <taxon>Betaproteobacteria</taxon>
        <taxon>Burkholderiales</taxon>
        <taxon>Comamonadaceae</taxon>
        <taxon>Ramlibacter</taxon>
    </lineage>
</organism>
<evidence type="ECO:0000313" key="1">
    <source>
        <dbReference type="EMBL" id="TFZ08943.1"/>
    </source>
</evidence>
<sequence>MSGPKVVRVVTREELVAAGTALLARLDAAVAQWTRDCGNLLKPADVEVTTKRRNELAAILAADRFGEFGQAAAKEIDFLEADASQRRERAAQARAMERMRQARGQELAKTLLRAGGNLAPQLRTELEKASAGQLSVAAMDTALSQARQALFQVAPEAATPAQNALAQRLGAAESESSFEAWSAKAAKPDVRLQSAFSQLEELDSLGFAAEAGTLEAQLRAAQALEEGATRDMRLDTLVLALRKAKDGALAKVKLLRQVELVRAELSAAAGQTEAMTKLGSASVHLSEEQLQALTELGREELGKAQAAAAAAARRKAVLDGLQRLGYQVQDGLSTLTPESGRLVVRRPSDSTYGVELVTGANQKVQVRTVAFEPGRDSSQDVAEEQRWCGDFGKLQADLKASGCEVVVERAMGVGTTAVRVIEAQQARSRDRGTQRPSAAS</sequence>
<gene>
    <name evidence="1" type="ORF">EZ216_07315</name>
</gene>
<name>A0A4Z0CBG4_9BURK</name>
<dbReference type="EMBL" id="SMLK01000001">
    <property type="protein sequence ID" value="TFZ08943.1"/>
    <property type="molecule type" value="Genomic_DNA"/>
</dbReference>
<reference evidence="1 2" key="1">
    <citation type="submission" date="2019-03" db="EMBL/GenBank/DDBJ databases">
        <title>Ramlibacter sp. 18x22-1, whole genome shotgun sequence.</title>
        <authorList>
            <person name="Zhang X."/>
            <person name="Feng G."/>
            <person name="Zhu H."/>
        </authorList>
    </citation>
    <scope>NUCLEOTIDE SEQUENCE [LARGE SCALE GENOMIC DNA]</scope>
    <source>
        <strain evidence="1 2">18x22-1</strain>
    </source>
</reference>
<evidence type="ECO:0000313" key="2">
    <source>
        <dbReference type="Proteomes" id="UP000297839"/>
    </source>
</evidence>
<dbReference type="OrthoDB" id="238413at2"/>
<dbReference type="RefSeq" id="WP_135249028.1">
    <property type="nucleotide sequence ID" value="NZ_SMLK01000001.1"/>
</dbReference>
<dbReference type="Proteomes" id="UP000297839">
    <property type="component" value="Unassembled WGS sequence"/>
</dbReference>
<keyword evidence="2" id="KW-1185">Reference proteome</keyword>
<dbReference type="AlphaFoldDB" id="A0A4Z0CBG4"/>
<proteinExistence type="predicted"/>
<comment type="caution">
    <text evidence="1">The sequence shown here is derived from an EMBL/GenBank/DDBJ whole genome shotgun (WGS) entry which is preliminary data.</text>
</comment>
<protein>
    <submittedName>
        <fullName evidence="1">Uncharacterized protein</fullName>
    </submittedName>
</protein>